<dbReference type="PANTHER" id="PTHR43557">
    <property type="entry name" value="APOPTOSIS-INDUCING FACTOR 1"/>
    <property type="match status" value="1"/>
</dbReference>
<dbReference type="PANTHER" id="PTHR43557:SF2">
    <property type="entry name" value="RIESKE DOMAIN-CONTAINING PROTEIN-RELATED"/>
    <property type="match status" value="1"/>
</dbReference>
<evidence type="ECO:0000259" key="5">
    <source>
        <dbReference type="Pfam" id="PF07992"/>
    </source>
</evidence>
<dbReference type="InterPro" id="IPR050446">
    <property type="entry name" value="FAD-oxidoreductase/Apoptosis"/>
</dbReference>
<keyword evidence="3" id="KW-0274">FAD</keyword>
<dbReference type="InterPro" id="IPR023753">
    <property type="entry name" value="FAD/NAD-binding_dom"/>
</dbReference>
<evidence type="ECO:0000256" key="3">
    <source>
        <dbReference type="ARBA" id="ARBA00022827"/>
    </source>
</evidence>
<evidence type="ECO:0000259" key="6">
    <source>
        <dbReference type="Pfam" id="PF14759"/>
    </source>
</evidence>
<dbReference type="InterPro" id="IPR036188">
    <property type="entry name" value="FAD/NAD-bd_sf"/>
</dbReference>
<proteinExistence type="predicted"/>
<dbReference type="AlphaFoldDB" id="A0A941FAC1"/>
<dbReference type="PRINTS" id="PR00411">
    <property type="entry name" value="PNDRDTASEI"/>
</dbReference>
<dbReference type="EMBL" id="JAGTPG010000002">
    <property type="protein sequence ID" value="MBR8640543.1"/>
    <property type="molecule type" value="Genomic_DNA"/>
</dbReference>
<dbReference type="Pfam" id="PF07992">
    <property type="entry name" value="Pyr_redox_2"/>
    <property type="match status" value="1"/>
</dbReference>
<evidence type="ECO:0000313" key="7">
    <source>
        <dbReference type="EMBL" id="MBR8640543.1"/>
    </source>
</evidence>
<dbReference type="GO" id="GO:0016651">
    <property type="term" value="F:oxidoreductase activity, acting on NAD(P)H"/>
    <property type="evidence" value="ECO:0007669"/>
    <property type="project" value="TreeGrafter"/>
</dbReference>
<dbReference type="Proteomes" id="UP000682308">
    <property type="component" value="Unassembled WGS sequence"/>
</dbReference>
<keyword evidence="8" id="KW-1185">Reference proteome</keyword>
<dbReference type="SUPFAM" id="SSF51905">
    <property type="entry name" value="FAD/NAD(P)-binding domain"/>
    <property type="match status" value="1"/>
</dbReference>
<dbReference type="GO" id="GO:0005737">
    <property type="term" value="C:cytoplasm"/>
    <property type="evidence" value="ECO:0007669"/>
    <property type="project" value="TreeGrafter"/>
</dbReference>
<sequence>MKRIVVVGGSLAGVNALEEIRARGFDGDLVLVGSEPHLPYTRPPLSKEALADGIDPEQLALRAPDWYAEQGVTLRLGHAASGLDTRDRVVVLDDGTTLAYDGLVIATGSSQRRPAMTAGISTAMDLRGVDDAARLHASFRNGGHLVVVGAGFIGMEAAATARRRGLDVTVVDIAPYPMSRALGPEVGRWFLRRHEDHGVRVLCSTGVAGLEEAGHRTRVRLTDGRTLVADALLVAVGAEAATSWLSGSGVAVGDGVLCEPTLATSVPGVVAAGDVARWTNGTSGESMRVEHWTNAVEQGRHAAATLLGERRPFTSVPFFWTDQYDAKLRCVGRPTSEDDVEILTDNDTTLVAVYGRRGLLSGAVCVNAPRQLATLRRAIAEGTPVPDVVGSGLVAP</sequence>
<evidence type="ECO:0000256" key="4">
    <source>
        <dbReference type="ARBA" id="ARBA00023002"/>
    </source>
</evidence>
<evidence type="ECO:0000313" key="8">
    <source>
        <dbReference type="Proteomes" id="UP000682308"/>
    </source>
</evidence>
<dbReference type="Pfam" id="PF14759">
    <property type="entry name" value="Reductase_C"/>
    <property type="match status" value="1"/>
</dbReference>
<accession>A0A941FAC1</accession>
<dbReference type="InterPro" id="IPR016156">
    <property type="entry name" value="FAD/NAD-linked_Rdtase_dimer_sf"/>
</dbReference>
<dbReference type="Gene3D" id="3.30.390.30">
    <property type="match status" value="1"/>
</dbReference>
<dbReference type="Gene3D" id="3.50.50.60">
    <property type="entry name" value="FAD/NAD(P)-binding domain"/>
    <property type="match status" value="2"/>
</dbReference>
<keyword evidence="4" id="KW-0560">Oxidoreductase</keyword>
<name>A0A941FAC1_9ACTN</name>
<feature type="domain" description="Reductase C-terminal" evidence="6">
    <location>
        <begin position="318"/>
        <end position="386"/>
    </location>
</feature>
<protein>
    <submittedName>
        <fullName evidence="7">FAD-dependent oxidoreductase</fullName>
    </submittedName>
</protein>
<dbReference type="InterPro" id="IPR028202">
    <property type="entry name" value="Reductase_C"/>
</dbReference>
<gene>
    <name evidence="7" type="ORF">KEF29_17535</name>
</gene>
<comment type="caution">
    <text evidence="7">The sequence shown here is derived from an EMBL/GenBank/DDBJ whole genome shotgun (WGS) entry which is preliminary data.</text>
</comment>
<dbReference type="SUPFAM" id="SSF55424">
    <property type="entry name" value="FAD/NAD-linked reductases, dimerisation (C-terminal) domain"/>
    <property type="match status" value="1"/>
</dbReference>
<evidence type="ECO:0000256" key="2">
    <source>
        <dbReference type="ARBA" id="ARBA00022630"/>
    </source>
</evidence>
<reference evidence="7 8" key="1">
    <citation type="submission" date="2021-04" db="EMBL/GenBank/DDBJ databases">
        <title>Characterization of the biosynthetic gene cluster of new lipopeptides with antitumor activity in the genome of the marine Streptomyces PHM034.</title>
        <authorList>
            <person name="Ceniceros A."/>
            <person name="Canedo L."/>
            <person name="Mendez C."/>
            <person name="Olano C."/>
            <person name="Schleissner C."/>
            <person name="Cuevas C."/>
            <person name="De La Calle F."/>
            <person name="Salas J.A."/>
        </authorList>
    </citation>
    <scope>NUCLEOTIDE SEQUENCE [LARGE SCALE GENOMIC DNA]</scope>
    <source>
        <strain evidence="7 8">PHM034</strain>
    </source>
</reference>
<comment type="cofactor">
    <cofactor evidence="1">
        <name>FAD</name>
        <dbReference type="ChEBI" id="CHEBI:57692"/>
    </cofactor>
</comment>
<dbReference type="PRINTS" id="PR00368">
    <property type="entry name" value="FADPNR"/>
</dbReference>
<keyword evidence="2" id="KW-0285">Flavoprotein</keyword>
<feature type="domain" description="FAD/NAD(P)-binding" evidence="5">
    <location>
        <begin position="3"/>
        <end position="299"/>
    </location>
</feature>
<evidence type="ECO:0000256" key="1">
    <source>
        <dbReference type="ARBA" id="ARBA00001974"/>
    </source>
</evidence>
<organism evidence="7 8">
    <name type="scientific">Streptomyces tuirus</name>
    <dbReference type="NCBI Taxonomy" id="68278"/>
    <lineage>
        <taxon>Bacteria</taxon>
        <taxon>Bacillati</taxon>
        <taxon>Actinomycetota</taxon>
        <taxon>Actinomycetes</taxon>
        <taxon>Kitasatosporales</taxon>
        <taxon>Streptomycetaceae</taxon>
        <taxon>Streptomyces</taxon>
    </lineage>
</organism>